<gene>
    <name evidence="1" type="ORF">RIF29_22470</name>
</gene>
<accession>A0AAN9F735</accession>
<evidence type="ECO:0000313" key="2">
    <source>
        <dbReference type="Proteomes" id="UP001372338"/>
    </source>
</evidence>
<dbReference type="Proteomes" id="UP001372338">
    <property type="component" value="Unassembled WGS sequence"/>
</dbReference>
<dbReference type="AlphaFoldDB" id="A0AAN9F735"/>
<comment type="caution">
    <text evidence="1">The sequence shown here is derived from an EMBL/GenBank/DDBJ whole genome shotgun (WGS) entry which is preliminary data.</text>
</comment>
<reference evidence="1 2" key="1">
    <citation type="submission" date="2024-01" db="EMBL/GenBank/DDBJ databases">
        <title>The genomes of 5 underutilized Papilionoideae crops provide insights into root nodulation and disease resistanc.</title>
        <authorList>
            <person name="Yuan L."/>
        </authorList>
    </citation>
    <scope>NUCLEOTIDE SEQUENCE [LARGE SCALE GENOMIC DNA]</scope>
    <source>
        <strain evidence="1">ZHUSHIDOU_FW_LH</strain>
        <tissue evidence="1">Leaf</tissue>
    </source>
</reference>
<proteinExistence type="predicted"/>
<protein>
    <submittedName>
        <fullName evidence="1">Uncharacterized protein</fullName>
    </submittedName>
</protein>
<sequence length="82" mass="9455">MKIITVHHEFIVSFEDLQGPKLLEKGFLTPIPFCGEQPPSVFDFLNTHPNSFVDTSNPRRYLGYWNLLPSFSSLHFSSFSLH</sequence>
<name>A0AAN9F735_CROPI</name>
<organism evidence="1 2">
    <name type="scientific">Crotalaria pallida</name>
    <name type="common">Smooth rattlebox</name>
    <name type="synonym">Crotalaria striata</name>
    <dbReference type="NCBI Taxonomy" id="3830"/>
    <lineage>
        <taxon>Eukaryota</taxon>
        <taxon>Viridiplantae</taxon>
        <taxon>Streptophyta</taxon>
        <taxon>Embryophyta</taxon>
        <taxon>Tracheophyta</taxon>
        <taxon>Spermatophyta</taxon>
        <taxon>Magnoliopsida</taxon>
        <taxon>eudicotyledons</taxon>
        <taxon>Gunneridae</taxon>
        <taxon>Pentapetalae</taxon>
        <taxon>rosids</taxon>
        <taxon>fabids</taxon>
        <taxon>Fabales</taxon>
        <taxon>Fabaceae</taxon>
        <taxon>Papilionoideae</taxon>
        <taxon>50 kb inversion clade</taxon>
        <taxon>genistoids sensu lato</taxon>
        <taxon>core genistoids</taxon>
        <taxon>Crotalarieae</taxon>
        <taxon>Crotalaria</taxon>
    </lineage>
</organism>
<evidence type="ECO:0000313" key="1">
    <source>
        <dbReference type="EMBL" id="KAK7269735.1"/>
    </source>
</evidence>
<keyword evidence="2" id="KW-1185">Reference proteome</keyword>
<dbReference type="EMBL" id="JAYWIO010000004">
    <property type="protein sequence ID" value="KAK7269735.1"/>
    <property type="molecule type" value="Genomic_DNA"/>
</dbReference>